<dbReference type="EC" id="2.7.4.22" evidence="11"/>
<dbReference type="RefSeq" id="WP_158349037.1">
    <property type="nucleotide sequence ID" value="NZ_LR025085.1"/>
</dbReference>
<dbReference type="GO" id="GO:0044210">
    <property type="term" value="P:'de novo' CTP biosynthetic process"/>
    <property type="evidence" value="ECO:0007669"/>
    <property type="project" value="UniProtKB-UniRule"/>
</dbReference>
<reference evidence="14" key="1">
    <citation type="submission" date="2018-09" db="EMBL/GenBank/DDBJ databases">
        <authorList>
            <person name="Manzano-Marin A."/>
            <person name="Manzano-Marin A."/>
        </authorList>
    </citation>
    <scope>NUCLEOTIDE SEQUENCE [LARGE SCALE GENOMIC DNA]</scope>
    <source>
        <strain evidence="14">BuCistrobi</strain>
    </source>
</reference>
<evidence type="ECO:0000256" key="4">
    <source>
        <dbReference type="ARBA" id="ARBA00022490"/>
    </source>
</evidence>
<dbReference type="InterPro" id="IPR015963">
    <property type="entry name" value="Uridylate_kinase_bac"/>
</dbReference>
<dbReference type="NCBIfam" id="TIGR02075">
    <property type="entry name" value="pyrH_bact"/>
    <property type="match status" value="1"/>
</dbReference>
<keyword evidence="8 11" id="KW-0067">ATP-binding</keyword>
<dbReference type="InterPro" id="IPR001048">
    <property type="entry name" value="Asp/Glu/Uridylate_kinase"/>
</dbReference>
<feature type="binding site" evidence="11">
    <location>
        <position position="58"/>
    </location>
    <ligand>
        <name>ATP</name>
        <dbReference type="ChEBI" id="CHEBI:30616"/>
    </ligand>
</feature>
<dbReference type="HAMAP" id="MF_01220_B">
    <property type="entry name" value="PyrH_B"/>
    <property type="match status" value="1"/>
</dbReference>
<evidence type="ECO:0000256" key="7">
    <source>
        <dbReference type="ARBA" id="ARBA00022777"/>
    </source>
</evidence>
<feature type="binding site" evidence="11">
    <location>
        <position position="165"/>
    </location>
    <ligand>
        <name>ATP</name>
        <dbReference type="ChEBI" id="CHEBI:30616"/>
    </ligand>
</feature>
<dbReference type="Gene3D" id="3.40.1160.10">
    <property type="entry name" value="Acetylglutamate kinase-like"/>
    <property type="match status" value="1"/>
</dbReference>
<sequence length="242" mass="27021">MYKSKKNKYNRILLKISGEFLKSSNESGINFLFLKNLISQIKLLVKLGIQVGLVVGGGNLFRGSDLEKIGMRRAVSDQIGMLSTVINALSIYEIMKRMNCQSRIFSSTTIGGICEKYRLDDVNQALENNCVVLFCFGLGVPFFTTDSSACVHGIAIKADIFLKGTKVDGVYSSDPNINESATIYHQLKYKDLINKELNVMDYTSLILASQHKLPILVFNMSNPKILYEILLESRQVGTLITE</sequence>
<evidence type="ECO:0000256" key="9">
    <source>
        <dbReference type="ARBA" id="ARBA00022975"/>
    </source>
</evidence>
<feature type="domain" description="Aspartate/glutamate/uridylate kinase" evidence="12">
    <location>
        <begin position="10"/>
        <end position="219"/>
    </location>
</feature>
<comment type="subunit">
    <text evidence="11">Homohexamer.</text>
</comment>
<evidence type="ECO:0000259" key="12">
    <source>
        <dbReference type="Pfam" id="PF00696"/>
    </source>
</evidence>
<feature type="binding site" evidence="11">
    <location>
        <position position="174"/>
    </location>
    <ligand>
        <name>ATP</name>
        <dbReference type="ChEBI" id="CHEBI:30616"/>
    </ligand>
</feature>
<accession>A0A3B1DL71</accession>
<feature type="binding site" evidence="11">
    <location>
        <position position="171"/>
    </location>
    <ligand>
        <name>ATP</name>
        <dbReference type="ChEBI" id="CHEBI:30616"/>
    </ligand>
</feature>
<dbReference type="AlphaFoldDB" id="A0A3B1DL71"/>
<feature type="binding site" evidence="11">
    <location>
        <position position="62"/>
    </location>
    <ligand>
        <name>ATP</name>
        <dbReference type="ChEBI" id="CHEBI:30616"/>
    </ligand>
</feature>
<keyword evidence="9 11" id="KW-0665">Pyrimidine biosynthesis</keyword>
<dbReference type="PIRSF" id="PIRSF005650">
    <property type="entry name" value="Uridylate_kin"/>
    <property type="match status" value="1"/>
</dbReference>
<dbReference type="STRING" id="1921549.GCA_900128825_00151"/>
<dbReference type="CDD" id="cd04254">
    <property type="entry name" value="AAK_UMPK-PyrH-Ec"/>
    <property type="match status" value="1"/>
</dbReference>
<dbReference type="Proteomes" id="UP000271849">
    <property type="component" value="Chromosome"/>
</dbReference>
<gene>
    <name evidence="11 13" type="primary">pyrH</name>
    <name evidence="13" type="ORF">BUCINSTRO3249_0152</name>
</gene>
<dbReference type="GO" id="GO:0005829">
    <property type="term" value="C:cytosol"/>
    <property type="evidence" value="ECO:0007669"/>
    <property type="project" value="TreeGrafter"/>
</dbReference>
<dbReference type="GO" id="GO:0006225">
    <property type="term" value="P:UDP biosynthetic process"/>
    <property type="evidence" value="ECO:0007669"/>
    <property type="project" value="TreeGrafter"/>
</dbReference>
<evidence type="ECO:0000256" key="1">
    <source>
        <dbReference type="ARBA" id="ARBA00004496"/>
    </source>
</evidence>
<keyword evidence="5 11" id="KW-0808">Transferase</keyword>
<evidence type="ECO:0000256" key="10">
    <source>
        <dbReference type="ARBA" id="ARBA00047767"/>
    </source>
</evidence>
<dbReference type="UniPathway" id="UPA00159">
    <property type="reaction ID" value="UER00275"/>
</dbReference>
<keyword evidence="6 11" id="KW-0547">Nucleotide-binding</keyword>
<feature type="binding site" evidence="11">
    <location>
        <position position="77"/>
    </location>
    <ligand>
        <name>UMP</name>
        <dbReference type="ChEBI" id="CHEBI:57865"/>
    </ligand>
</feature>
<dbReference type="Pfam" id="PF00696">
    <property type="entry name" value="AA_kinase"/>
    <property type="match status" value="1"/>
</dbReference>
<keyword evidence="7 11" id="KW-0418">Kinase</keyword>
<dbReference type="PANTHER" id="PTHR42833:SF4">
    <property type="entry name" value="URIDYLATE KINASE PUMPKIN, CHLOROPLASTIC"/>
    <property type="match status" value="1"/>
</dbReference>
<comment type="similarity">
    <text evidence="3 11">Belongs to the UMP kinase family.</text>
</comment>
<evidence type="ECO:0000256" key="3">
    <source>
        <dbReference type="ARBA" id="ARBA00007614"/>
    </source>
</evidence>
<evidence type="ECO:0000256" key="2">
    <source>
        <dbReference type="ARBA" id="ARBA00004791"/>
    </source>
</evidence>
<name>A0A3B1DL71_9GAMM</name>
<comment type="activity regulation">
    <text evidence="11">Inhibited by UTP.</text>
</comment>
<dbReference type="OrthoDB" id="9807458at2"/>
<organism evidence="13 14">
    <name type="scientific">Buchnera aphidicola</name>
    <name type="common">Cinara strobi</name>
    <dbReference type="NCBI Taxonomy" id="1921549"/>
    <lineage>
        <taxon>Bacteria</taxon>
        <taxon>Pseudomonadati</taxon>
        <taxon>Pseudomonadota</taxon>
        <taxon>Gammaproteobacteria</taxon>
        <taxon>Enterobacterales</taxon>
        <taxon>Erwiniaceae</taxon>
        <taxon>Buchnera</taxon>
    </lineage>
</organism>
<feature type="binding site" evidence="11">
    <location>
        <begin position="138"/>
        <end position="145"/>
    </location>
    <ligand>
        <name>UMP</name>
        <dbReference type="ChEBI" id="CHEBI:57865"/>
    </ligand>
</feature>
<evidence type="ECO:0000256" key="8">
    <source>
        <dbReference type="ARBA" id="ARBA00022840"/>
    </source>
</evidence>
<comment type="subcellular location">
    <subcellularLocation>
        <location evidence="1 11">Cytoplasm</location>
    </subcellularLocation>
</comment>
<comment type="caution">
    <text evidence="11">Lacks conserved residue(s) required for the propagation of feature annotation.</text>
</comment>
<feature type="binding site" evidence="11">
    <location>
        <begin position="15"/>
        <end position="18"/>
    </location>
    <ligand>
        <name>ATP</name>
        <dbReference type="ChEBI" id="CHEBI:30616"/>
    </ligand>
</feature>
<dbReference type="PANTHER" id="PTHR42833">
    <property type="entry name" value="URIDYLATE KINASE"/>
    <property type="match status" value="1"/>
</dbReference>
<evidence type="ECO:0000313" key="13">
    <source>
        <dbReference type="EMBL" id="VAX76461.1"/>
    </source>
</evidence>
<dbReference type="GO" id="GO:0005524">
    <property type="term" value="F:ATP binding"/>
    <property type="evidence" value="ECO:0007669"/>
    <property type="project" value="UniProtKB-KW"/>
</dbReference>
<evidence type="ECO:0000313" key="14">
    <source>
        <dbReference type="Proteomes" id="UP000271849"/>
    </source>
</evidence>
<dbReference type="InterPro" id="IPR036393">
    <property type="entry name" value="AceGlu_kinase-like_sf"/>
</dbReference>
<protein>
    <recommendedName>
        <fullName evidence="11">Uridylate kinase</fullName>
        <shortName evidence="11">UK</shortName>
        <ecNumber evidence="11">2.7.4.22</ecNumber>
    </recommendedName>
    <alternativeName>
        <fullName evidence="11">Uridine monophosphate kinase</fullName>
        <shortName evidence="11">UMP kinase</shortName>
        <shortName evidence="11">UMPK</shortName>
    </alternativeName>
</protein>
<evidence type="ECO:0000256" key="5">
    <source>
        <dbReference type="ARBA" id="ARBA00022679"/>
    </source>
</evidence>
<comment type="catalytic activity">
    <reaction evidence="10 11">
        <text>UMP + ATP = UDP + ADP</text>
        <dbReference type="Rhea" id="RHEA:24400"/>
        <dbReference type="ChEBI" id="CHEBI:30616"/>
        <dbReference type="ChEBI" id="CHEBI:57865"/>
        <dbReference type="ChEBI" id="CHEBI:58223"/>
        <dbReference type="ChEBI" id="CHEBI:456216"/>
        <dbReference type="EC" id="2.7.4.22"/>
    </reaction>
</comment>
<comment type="pathway">
    <text evidence="2 11">Pyrimidine metabolism; CTP biosynthesis via de novo pathway; UDP from UMP (UMPK route): step 1/1.</text>
</comment>
<keyword evidence="4 11" id="KW-0963">Cytoplasm</keyword>
<dbReference type="InterPro" id="IPR011817">
    <property type="entry name" value="Uridylate_kinase"/>
</dbReference>
<dbReference type="EMBL" id="LR025085">
    <property type="protein sequence ID" value="VAX76461.1"/>
    <property type="molecule type" value="Genomic_DNA"/>
</dbReference>
<proteinExistence type="inferred from homology"/>
<evidence type="ECO:0000256" key="11">
    <source>
        <dbReference type="HAMAP-Rule" id="MF_01220"/>
    </source>
</evidence>
<feature type="binding site" evidence="11">
    <location>
        <position position="57"/>
    </location>
    <ligand>
        <name>UMP</name>
        <dbReference type="ChEBI" id="CHEBI:57865"/>
    </ligand>
</feature>
<dbReference type="SUPFAM" id="SSF53633">
    <property type="entry name" value="Carbamate kinase-like"/>
    <property type="match status" value="1"/>
</dbReference>
<dbReference type="FunFam" id="3.40.1160.10:FF:000001">
    <property type="entry name" value="Uridylate kinase"/>
    <property type="match status" value="1"/>
</dbReference>
<dbReference type="GO" id="GO:0033862">
    <property type="term" value="F:UMP kinase activity"/>
    <property type="evidence" value="ECO:0007669"/>
    <property type="project" value="UniProtKB-EC"/>
</dbReference>
<comment type="function">
    <text evidence="11">Catalyzes the reversible phosphorylation of UMP to UDP.</text>
</comment>
<evidence type="ECO:0000256" key="6">
    <source>
        <dbReference type="ARBA" id="ARBA00022741"/>
    </source>
</evidence>